<accession>A0A5D3BQT1</accession>
<dbReference type="EMBL" id="SSTD01016227">
    <property type="protein sequence ID" value="TYK01368.1"/>
    <property type="molecule type" value="Genomic_DNA"/>
</dbReference>
<proteinExistence type="predicted"/>
<feature type="compositionally biased region" description="Polar residues" evidence="1">
    <location>
        <begin position="197"/>
        <end position="210"/>
    </location>
</feature>
<comment type="caution">
    <text evidence="2">The sequence shown here is derived from an EMBL/GenBank/DDBJ whole genome shotgun (WGS) entry which is preliminary data.</text>
</comment>
<name>A0A5D3BQT1_CUCMM</name>
<dbReference type="Proteomes" id="UP000321947">
    <property type="component" value="Unassembled WGS sequence"/>
</dbReference>
<evidence type="ECO:0000313" key="2">
    <source>
        <dbReference type="EMBL" id="TYK01368.1"/>
    </source>
</evidence>
<gene>
    <name evidence="2" type="ORF">E5676_scaffold29G00540</name>
</gene>
<sequence length="230" mass="25274">MVNTRKGSYVPKQSEDASNFITYFPHPVQRARVRGRRFKRTPPWRPYRLLSKKVQGGASSRLQDSLRSEAVPEVGESVVPVSSVVHVHRAFEATTSNMDSDDQDDIPLIRLLKKPLGLVISEKLPSDPPSSIHSQESSSTEGVFIPTSEGPRRSLTIPSSHSSSVHPPRSKLPTSQLDAVPAHIPRFATAAREKQIDGSQNDDQYASFNQADIPPKDIPPPTDDPIALSS</sequence>
<feature type="compositionally biased region" description="Low complexity" evidence="1">
    <location>
        <begin position="129"/>
        <end position="139"/>
    </location>
</feature>
<protein>
    <submittedName>
        <fullName evidence="2">Envelope-like protein</fullName>
    </submittedName>
</protein>
<feature type="compositionally biased region" description="Low complexity" evidence="1">
    <location>
        <begin position="153"/>
        <end position="167"/>
    </location>
</feature>
<evidence type="ECO:0000313" key="3">
    <source>
        <dbReference type="Proteomes" id="UP000321947"/>
    </source>
</evidence>
<feature type="region of interest" description="Disordered" evidence="1">
    <location>
        <begin position="122"/>
        <end position="230"/>
    </location>
</feature>
<dbReference type="AlphaFoldDB" id="A0A5D3BQT1"/>
<organism evidence="2 3">
    <name type="scientific">Cucumis melo var. makuwa</name>
    <name type="common">Oriental melon</name>
    <dbReference type="NCBI Taxonomy" id="1194695"/>
    <lineage>
        <taxon>Eukaryota</taxon>
        <taxon>Viridiplantae</taxon>
        <taxon>Streptophyta</taxon>
        <taxon>Embryophyta</taxon>
        <taxon>Tracheophyta</taxon>
        <taxon>Spermatophyta</taxon>
        <taxon>Magnoliopsida</taxon>
        <taxon>eudicotyledons</taxon>
        <taxon>Gunneridae</taxon>
        <taxon>Pentapetalae</taxon>
        <taxon>rosids</taxon>
        <taxon>fabids</taxon>
        <taxon>Cucurbitales</taxon>
        <taxon>Cucurbitaceae</taxon>
        <taxon>Benincaseae</taxon>
        <taxon>Cucumis</taxon>
    </lineage>
</organism>
<evidence type="ECO:0000256" key="1">
    <source>
        <dbReference type="SAM" id="MobiDB-lite"/>
    </source>
</evidence>
<reference evidence="2 3" key="1">
    <citation type="submission" date="2019-08" db="EMBL/GenBank/DDBJ databases">
        <title>Draft genome sequences of two oriental melons (Cucumis melo L. var makuwa).</title>
        <authorList>
            <person name="Kwon S.-Y."/>
        </authorList>
    </citation>
    <scope>NUCLEOTIDE SEQUENCE [LARGE SCALE GENOMIC DNA]</scope>
    <source>
        <strain evidence="3">cv. Chang Bougi</strain>
        <tissue evidence="2">Leaf</tissue>
    </source>
</reference>